<protein>
    <recommendedName>
        <fullName evidence="5">Glucose-methanol-choline oxidoreductase N-terminal domain-containing protein</fullName>
    </recommendedName>
</protein>
<keyword evidence="3" id="KW-0285">Flavoprotein</keyword>
<comment type="cofactor">
    <cofactor evidence="1">
        <name>FAD</name>
        <dbReference type="ChEBI" id="CHEBI:57692"/>
    </cofactor>
</comment>
<dbReference type="InterPro" id="IPR007867">
    <property type="entry name" value="GMC_OxRtase_C"/>
</dbReference>
<dbReference type="PANTHER" id="PTHR11552:SF147">
    <property type="entry name" value="CHOLINE DEHYDROGENASE, MITOCHONDRIAL"/>
    <property type="match status" value="1"/>
</dbReference>
<evidence type="ECO:0000259" key="5">
    <source>
        <dbReference type="PROSITE" id="PS00624"/>
    </source>
</evidence>
<evidence type="ECO:0000256" key="1">
    <source>
        <dbReference type="ARBA" id="ARBA00001974"/>
    </source>
</evidence>
<dbReference type="Proteomes" id="UP000558688">
    <property type="component" value="Unassembled WGS sequence"/>
</dbReference>
<comment type="caution">
    <text evidence="6">The sequence shown here is derived from an EMBL/GenBank/DDBJ whole genome shotgun (WGS) entry which is preliminary data.</text>
</comment>
<gene>
    <name evidence="6" type="ORF">FOXYS1_210</name>
</gene>
<reference evidence="6" key="1">
    <citation type="submission" date="2020-02" db="EMBL/GenBank/DDBJ databases">
        <title>Identification and distribution of gene clusters putatively required for synthesis of sphingolipid metabolism inhibitors in phylogenetically diverse species of the filamentous fungus Fusarium.</title>
        <authorList>
            <person name="Kim H.-S."/>
            <person name="Busman M."/>
            <person name="Brown D.W."/>
            <person name="Divon H."/>
            <person name="Uhlig S."/>
            <person name="Proctor R.H."/>
        </authorList>
    </citation>
    <scope>NUCLEOTIDE SEQUENCE [LARGE SCALE GENOMIC DNA]</scope>
    <source>
        <strain evidence="6">NRRL 39464</strain>
    </source>
</reference>
<dbReference type="PANTHER" id="PTHR11552">
    <property type="entry name" value="GLUCOSE-METHANOL-CHOLINE GMC OXIDOREDUCTASE"/>
    <property type="match status" value="1"/>
</dbReference>
<dbReference type="SUPFAM" id="SSF54373">
    <property type="entry name" value="FAD-linked reductases, C-terminal domain"/>
    <property type="match status" value="1"/>
</dbReference>
<keyword evidence="4" id="KW-0274">FAD</keyword>
<dbReference type="Pfam" id="PF00732">
    <property type="entry name" value="GMC_oxred_N"/>
    <property type="match status" value="1"/>
</dbReference>
<organism evidence="6 7">
    <name type="scientific">Fusarium oxysporum</name>
    <name type="common">Fusarium vascular wilt</name>
    <dbReference type="NCBI Taxonomy" id="5507"/>
    <lineage>
        <taxon>Eukaryota</taxon>
        <taxon>Fungi</taxon>
        <taxon>Dikarya</taxon>
        <taxon>Ascomycota</taxon>
        <taxon>Pezizomycotina</taxon>
        <taxon>Sordariomycetes</taxon>
        <taxon>Hypocreomycetidae</taxon>
        <taxon>Hypocreales</taxon>
        <taxon>Nectriaceae</taxon>
        <taxon>Fusarium</taxon>
        <taxon>Fusarium oxysporum species complex</taxon>
    </lineage>
</organism>
<sequence>MIGTAAYYYWKLDSKISHSVSYAAWVLILTKNKLRIVTRAEVMSVLALGLRIVQILARETIPPSYEDGLIFSFAKRERMDTRFSVPVFQAKSGMRSNYGPNLGLRDQNVNVKAQQWLTSPSSTIQCLSSGPEDEVYHTLVTLLSQASSIIAGQDHEFILSSMYYFIISVAGQTTSLILADRLSESGEKKVLVLEAAPDPNVVAMHQAPVAIEYIAGQSKPKCSIDWNFYTEPQEGLGGRKLAYHRGRGLGGSSILNGFYYRWACPAIEHCFLDAYAAIDIPIVRDLNNGRNLGVKQGTATLTSKYRRSSAYDYYNAAAKRPNVDIFHNAPVQQIMFSRNATGVLVATGVSFIDHSQGRHRSIAASKEVIVTLGTFQSPQMLMVSGIGPQATLDAFNIEPVVINENAGQHMMDHNLYSISATVVPEASAHQLMFNSTAVEASQEKYYTTGKGVYTAPGGITNGFPELSGKKLQKIGAEAVIDAGLTNRSTTHPADRAIAINAFRDARKILDHSAFANLIVGPNHVEAAPGVISIASDDDEAIFDYIKATTVPNLHASGTNRMLPLEDGGVVDSRIHVYGVQGLRVIDSSIMPTVPDVNIAGPVYMFGEHGATMIKKDWGI</sequence>
<dbReference type="PROSITE" id="PS00624">
    <property type="entry name" value="GMC_OXRED_2"/>
    <property type="match status" value="1"/>
</dbReference>
<evidence type="ECO:0000256" key="2">
    <source>
        <dbReference type="ARBA" id="ARBA00010790"/>
    </source>
</evidence>
<dbReference type="AlphaFoldDB" id="A0A8H5APH8"/>
<evidence type="ECO:0000256" key="4">
    <source>
        <dbReference type="ARBA" id="ARBA00022827"/>
    </source>
</evidence>
<dbReference type="Pfam" id="PF05199">
    <property type="entry name" value="GMC_oxred_C"/>
    <property type="match status" value="1"/>
</dbReference>
<evidence type="ECO:0000256" key="3">
    <source>
        <dbReference type="ARBA" id="ARBA00022630"/>
    </source>
</evidence>
<dbReference type="Gene3D" id="3.50.50.60">
    <property type="entry name" value="FAD/NAD(P)-binding domain"/>
    <property type="match status" value="3"/>
</dbReference>
<dbReference type="InterPro" id="IPR000172">
    <property type="entry name" value="GMC_OxRdtase_N"/>
</dbReference>
<dbReference type="GO" id="GO:0050660">
    <property type="term" value="F:flavin adenine dinucleotide binding"/>
    <property type="evidence" value="ECO:0007669"/>
    <property type="project" value="InterPro"/>
</dbReference>
<feature type="domain" description="Glucose-methanol-choline oxidoreductase N-terminal" evidence="5">
    <location>
        <begin position="373"/>
        <end position="387"/>
    </location>
</feature>
<proteinExistence type="inferred from homology"/>
<dbReference type="GO" id="GO:0044550">
    <property type="term" value="P:secondary metabolite biosynthetic process"/>
    <property type="evidence" value="ECO:0007669"/>
    <property type="project" value="TreeGrafter"/>
</dbReference>
<accession>A0A8H5APH8</accession>
<dbReference type="InterPro" id="IPR036188">
    <property type="entry name" value="FAD/NAD-bd_sf"/>
</dbReference>
<dbReference type="GO" id="GO:0016614">
    <property type="term" value="F:oxidoreductase activity, acting on CH-OH group of donors"/>
    <property type="evidence" value="ECO:0007669"/>
    <property type="project" value="InterPro"/>
</dbReference>
<comment type="similarity">
    <text evidence="2">Belongs to the GMC oxidoreductase family.</text>
</comment>
<name>A0A8H5APH8_FUSOX</name>
<evidence type="ECO:0000313" key="6">
    <source>
        <dbReference type="EMBL" id="KAF5268874.1"/>
    </source>
</evidence>
<dbReference type="EMBL" id="JAAFOW010000028">
    <property type="protein sequence ID" value="KAF5268874.1"/>
    <property type="molecule type" value="Genomic_DNA"/>
</dbReference>
<dbReference type="SUPFAM" id="SSF51905">
    <property type="entry name" value="FAD/NAD(P)-binding domain"/>
    <property type="match status" value="1"/>
</dbReference>
<dbReference type="Gene3D" id="3.30.560.10">
    <property type="entry name" value="Glucose Oxidase, domain 3"/>
    <property type="match status" value="3"/>
</dbReference>
<evidence type="ECO:0000313" key="7">
    <source>
        <dbReference type="Proteomes" id="UP000558688"/>
    </source>
</evidence>
<dbReference type="InterPro" id="IPR012132">
    <property type="entry name" value="GMC_OxRdtase"/>
</dbReference>